<feature type="transmembrane region" description="Helical" evidence="1">
    <location>
        <begin position="97"/>
        <end position="116"/>
    </location>
</feature>
<keyword evidence="3" id="KW-1185">Reference proteome</keyword>
<dbReference type="OrthoDB" id="1221781at2759"/>
<keyword evidence="1" id="KW-0812">Transmembrane</keyword>
<accession>A0A835MFV7</accession>
<evidence type="ECO:0000313" key="2">
    <source>
        <dbReference type="EMBL" id="KAF9662044.1"/>
    </source>
</evidence>
<keyword evidence="1" id="KW-0472">Membrane</keyword>
<reference evidence="2 3" key="1">
    <citation type="submission" date="2020-10" db="EMBL/GenBank/DDBJ databases">
        <title>Plant Genome Project.</title>
        <authorList>
            <person name="Zhang R.-G."/>
        </authorList>
    </citation>
    <scope>NUCLEOTIDE SEQUENCE [LARGE SCALE GENOMIC DNA]</scope>
    <source>
        <strain evidence="2">FAFU-HL-1</strain>
        <tissue evidence="2">Leaf</tissue>
    </source>
</reference>
<feature type="transmembrane region" description="Helical" evidence="1">
    <location>
        <begin position="172"/>
        <end position="192"/>
    </location>
</feature>
<feature type="transmembrane region" description="Helical" evidence="1">
    <location>
        <begin position="204"/>
        <end position="226"/>
    </location>
</feature>
<dbReference type="GO" id="GO:0016020">
    <property type="term" value="C:membrane"/>
    <property type="evidence" value="ECO:0007669"/>
    <property type="project" value="TreeGrafter"/>
</dbReference>
<keyword evidence="1" id="KW-1133">Transmembrane helix</keyword>
<dbReference type="AlphaFoldDB" id="A0A835MFV7"/>
<comment type="caution">
    <text evidence="2">The sequence shown here is derived from an EMBL/GenBank/DDBJ whole genome shotgun (WGS) entry which is preliminary data.</text>
</comment>
<proteinExistence type="predicted"/>
<sequence>MVVYLPMALVKDWLCSLFLSGFSKNLYNGNFVIGSFFGLNIPFGVNDMHDDLESDLRVFIKFSLREYKCCKHHRFDFYFGVFHPFLGALLGQETINFGKVVAVFITMAGVAMITVGKTWAPEEMSSFSGFLKLSFDYIVYVSRTRRHSIIGDIFGLFSAISYNLFAGPSVVWTTPFIATLGMSLTIPLAMLADMVIHGHHYSAIYILGCIQVHLFSSSCKFILFLLSI</sequence>
<dbReference type="Proteomes" id="UP000657918">
    <property type="component" value="Unassembled WGS sequence"/>
</dbReference>
<evidence type="ECO:0000313" key="3">
    <source>
        <dbReference type="Proteomes" id="UP000657918"/>
    </source>
</evidence>
<dbReference type="EMBL" id="JADGMS010000018">
    <property type="protein sequence ID" value="KAF9662044.1"/>
    <property type="molecule type" value="Genomic_DNA"/>
</dbReference>
<evidence type="ECO:0000256" key="1">
    <source>
        <dbReference type="SAM" id="Phobius"/>
    </source>
</evidence>
<name>A0A835MFV7_9ROSI</name>
<gene>
    <name evidence="2" type="ORF">SADUNF_Sadunf18G0012200</name>
</gene>
<dbReference type="PANTHER" id="PTHR23051:SF9">
    <property type="entry name" value="EAMA DOMAIN-CONTAINING PROTEIN"/>
    <property type="match status" value="1"/>
</dbReference>
<dbReference type="PANTHER" id="PTHR23051">
    <property type="entry name" value="SOLUTE CARRIER FAMILY 35, MEMBER F5"/>
    <property type="match status" value="1"/>
</dbReference>
<organism evidence="2 3">
    <name type="scientific">Salix dunnii</name>
    <dbReference type="NCBI Taxonomy" id="1413687"/>
    <lineage>
        <taxon>Eukaryota</taxon>
        <taxon>Viridiplantae</taxon>
        <taxon>Streptophyta</taxon>
        <taxon>Embryophyta</taxon>
        <taxon>Tracheophyta</taxon>
        <taxon>Spermatophyta</taxon>
        <taxon>Magnoliopsida</taxon>
        <taxon>eudicotyledons</taxon>
        <taxon>Gunneridae</taxon>
        <taxon>Pentapetalae</taxon>
        <taxon>rosids</taxon>
        <taxon>fabids</taxon>
        <taxon>Malpighiales</taxon>
        <taxon>Salicaceae</taxon>
        <taxon>Saliceae</taxon>
        <taxon>Salix</taxon>
    </lineage>
</organism>
<feature type="transmembrane region" description="Helical" evidence="1">
    <location>
        <begin position="149"/>
        <end position="166"/>
    </location>
</feature>
<protein>
    <submittedName>
        <fullName evidence="2">Uncharacterized protein</fullName>
    </submittedName>
</protein>